<comment type="caution">
    <text evidence="6">The sequence shown here is derived from an EMBL/GenBank/DDBJ whole genome shotgun (WGS) entry which is preliminary data.</text>
</comment>
<evidence type="ECO:0000256" key="2">
    <source>
        <dbReference type="ARBA" id="ARBA00022448"/>
    </source>
</evidence>
<dbReference type="PANTHER" id="PTHR42953">
    <property type="entry name" value="HIGH-AFFINITY ZINC UPTAKE SYSTEM PROTEIN ZNUA-RELATED"/>
    <property type="match status" value="1"/>
</dbReference>
<evidence type="ECO:0000256" key="3">
    <source>
        <dbReference type="ARBA" id="ARBA00022729"/>
    </source>
</evidence>
<dbReference type="Pfam" id="PF01297">
    <property type="entry name" value="ZnuA"/>
    <property type="match status" value="1"/>
</dbReference>
<dbReference type="InterPro" id="IPR006128">
    <property type="entry name" value="Lipoprotein_PsaA-like"/>
</dbReference>
<dbReference type="InterPro" id="IPR006127">
    <property type="entry name" value="ZnuA-like"/>
</dbReference>
<comment type="similarity">
    <text evidence="1 4">Belongs to the bacterial solute-binding protein 9 family.</text>
</comment>
<organism evidence="6 7">
    <name type="scientific">Seleniivibrio woodruffii</name>
    <dbReference type="NCBI Taxonomy" id="1078050"/>
    <lineage>
        <taxon>Bacteria</taxon>
        <taxon>Pseudomonadati</taxon>
        <taxon>Deferribacterota</taxon>
        <taxon>Deferribacteres</taxon>
        <taxon>Deferribacterales</taxon>
        <taxon>Geovibrionaceae</taxon>
        <taxon>Seleniivibrio</taxon>
    </lineage>
</organism>
<dbReference type="PANTHER" id="PTHR42953:SF3">
    <property type="entry name" value="HIGH-AFFINITY ZINC UPTAKE SYSTEM PROTEIN ZNUA"/>
    <property type="match status" value="1"/>
</dbReference>
<dbReference type="EMBL" id="SMGG01000003">
    <property type="protein sequence ID" value="TCK62118.1"/>
    <property type="molecule type" value="Genomic_DNA"/>
</dbReference>
<accession>A0A4R1KC07</accession>
<dbReference type="PRINTS" id="PR00691">
    <property type="entry name" value="ADHESINB"/>
</dbReference>
<dbReference type="RefSeq" id="WP_132871932.1">
    <property type="nucleotide sequence ID" value="NZ_JBLJBI010000082.1"/>
</dbReference>
<dbReference type="GO" id="GO:0007155">
    <property type="term" value="P:cell adhesion"/>
    <property type="evidence" value="ECO:0007669"/>
    <property type="project" value="InterPro"/>
</dbReference>
<dbReference type="InterPro" id="IPR006129">
    <property type="entry name" value="AdhesinB"/>
</dbReference>
<name>A0A4R1KC07_9BACT</name>
<proteinExistence type="inferred from homology"/>
<feature type="chain" id="PRO_5020529226" evidence="5">
    <location>
        <begin position="20"/>
        <end position="286"/>
    </location>
</feature>
<dbReference type="OrthoDB" id="9810636at2"/>
<dbReference type="PRINTS" id="PR00690">
    <property type="entry name" value="ADHESNFAMILY"/>
</dbReference>
<dbReference type="AlphaFoldDB" id="A0A4R1KC07"/>
<evidence type="ECO:0000313" key="7">
    <source>
        <dbReference type="Proteomes" id="UP000294614"/>
    </source>
</evidence>
<evidence type="ECO:0000256" key="4">
    <source>
        <dbReference type="RuleBase" id="RU003512"/>
    </source>
</evidence>
<keyword evidence="2 4" id="KW-0813">Transport</keyword>
<dbReference type="SUPFAM" id="SSF53807">
    <property type="entry name" value="Helical backbone' metal receptor"/>
    <property type="match status" value="1"/>
</dbReference>
<dbReference type="InterPro" id="IPR050492">
    <property type="entry name" value="Bact_metal-bind_prot9"/>
</dbReference>
<evidence type="ECO:0000256" key="1">
    <source>
        <dbReference type="ARBA" id="ARBA00011028"/>
    </source>
</evidence>
<protein>
    <submittedName>
        <fullName evidence="6">Zinc transport system substrate-binding protein</fullName>
    </submittedName>
</protein>
<evidence type="ECO:0000313" key="6">
    <source>
        <dbReference type="EMBL" id="TCK62118.1"/>
    </source>
</evidence>
<reference evidence="6 7" key="1">
    <citation type="submission" date="2019-03" db="EMBL/GenBank/DDBJ databases">
        <title>Genomic Encyclopedia of Type Strains, Phase IV (KMG-IV): sequencing the most valuable type-strain genomes for metagenomic binning, comparative biology and taxonomic classification.</title>
        <authorList>
            <person name="Goeker M."/>
        </authorList>
    </citation>
    <scope>NUCLEOTIDE SEQUENCE [LARGE SCALE GENOMIC DNA]</scope>
    <source>
        <strain evidence="6 7">DSM 24984</strain>
    </source>
</reference>
<dbReference type="Proteomes" id="UP000294614">
    <property type="component" value="Unassembled WGS sequence"/>
</dbReference>
<keyword evidence="7" id="KW-1185">Reference proteome</keyword>
<evidence type="ECO:0000256" key="5">
    <source>
        <dbReference type="SAM" id="SignalP"/>
    </source>
</evidence>
<dbReference type="GO" id="GO:0046872">
    <property type="term" value="F:metal ion binding"/>
    <property type="evidence" value="ECO:0007669"/>
    <property type="project" value="InterPro"/>
</dbReference>
<feature type="signal peptide" evidence="5">
    <location>
        <begin position="1"/>
        <end position="19"/>
    </location>
</feature>
<dbReference type="GO" id="GO:0030001">
    <property type="term" value="P:metal ion transport"/>
    <property type="evidence" value="ECO:0007669"/>
    <property type="project" value="InterPro"/>
</dbReference>
<dbReference type="Gene3D" id="3.40.50.1980">
    <property type="entry name" value="Nitrogenase molybdenum iron protein domain"/>
    <property type="match status" value="2"/>
</dbReference>
<gene>
    <name evidence="6" type="ORF">C8D98_0628</name>
</gene>
<sequence length="286" mass="32081">MRKLIIFMMAVLAAVPAFAQMKVFVTIAPQKYFVEQIAGDKVQVGVMVPPGSNQHSYEPRPRQMADLAQSSIYFAVGDPAEKAWLSKLASVNKNLRIIQTDRGIKKLEMEEHHHGHEEHGHDDHDHGMPDPHIWLDPVLVISQAKVIADALAQADPMNKNFYAANLNGFTNRLKAIDKDIARITQASKNKKFMVFHPSWGYFAARYKIQQIAVEVEGKSPKPAELAKLIDTAKKQKLKVIFAQPQFSKKEVETIAKETGARVVFIDPLAENWETNIINVAKAIALQ</sequence>
<keyword evidence="3 5" id="KW-0732">Signal</keyword>